<sequence length="298" mass="34132">MLIVHALLEVALHPEYDIASMTFNFWHSLQLTLTRRESYISYGNEAYIEAERNKRLQVFRPAYESLVSLVSYRVQYPEDYQDLSYEDLREFKQTKYAVADVLTDAASVHSGDATLKILGFNCSDHLDNTRLTRSPFPLSCKMPHRILSSQQRRQYHKRTTSQPSIDGAFKPNHRQNSDLNKLSFNSKTDDSLHNLNSPILLHDTNSTPSALNVNDAEQARVRALEDLQKILAEKKALQGEINVLEMSRNQNGKRRLDSKQQATAAAGTVRQEVLAHDAADSWVIDRQLLQDLFWLSML</sequence>
<name>A0A9D4WBW1_PEA</name>
<evidence type="ECO:0000256" key="5">
    <source>
        <dbReference type="SAM" id="MobiDB-lite"/>
    </source>
</evidence>
<feature type="region of interest" description="Disordered" evidence="5">
    <location>
        <begin position="149"/>
        <end position="185"/>
    </location>
</feature>
<dbReference type="InterPro" id="IPR057941">
    <property type="entry name" value="TPR_TNPO3_IPO13_2nd"/>
</dbReference>
<comment type="subcellular location">
    <subcellularLocation>
        <location evidence="1">Nucleus</location>
    </subcellularLocation>
</comment>
<dbReference type="PANTHER" id="PTHR12363:SF33">
    <property type="entry name" value="IMPORTIN-13"/>
    <property type="match status" value="1"/>
</dbReference>
<keyword evidence="4" id="KW-0175">Coiled coil</keyword>
<reference evidence="6 7" key="1">
    <citation type="journal article" date="2022" name="Nat. Genet.">
        <title>Improved pea reference genome and pan-genome highlight genomic features and evolutionary characteristics.</title>
        <authorList>
            <person name="Yang T."/>
            <person name="Liu R."/>
            <person name="Luo Y."/>
            <person name="Hu S."/>
            <person name="Wang D."/>
            <person name="Wang C."/>
            <person name="Pandey M.K."/>
            <person name="Ge S."/>
            <person name="Xu Q."/>
            <person name="Li N."/>
            <person name="Li G."/>
            <person name="Huang Y."/>
            <person name="Saxena R.K."/>
            <person name="Ji Y."/>
            <person name="Li M."/>
            <person name="Yan X."/>
            <person name="He Y."/>
            <person name="Liu Y."/>
            <person name="Wang X."/>
            <person name="Xiang C."/>
            <person name="Varshney R.K."/>
            <person name="Ding H."/>
            <person name="Gao S."/>
            <person name="Zong X."/>
        </authorList>
    </citation>
    <scope>NUCLEOTIDE SEQUENCE [LARGE SCALE GENOMIC DNA]</scope>
    <source>
        <strain evidence="6 7">cv. Zhongwan 6</strain>
    </source>
</reference>
<feature type="coiled-coil region" evidence="4">
    <location>
        <begin position="213"/>
        <end position="247"/>
    </location>
</feature>
<keyword evidence="2" id="KW-0813">Transport</keyword>
<evidence type="ECO:0000256" key="3">
    <source>
        <dbReference type="ARBA" id="ARBA00023242"/>
    </source>
</evidence>
<dbReference type="InterPro" id="IPR051345">
    <property type="entry name" value="Importin_beta-like_NTR"/>
</dbReference>
<keyword evidence="3" id="KW-0539">Nucleus</keyword>
<proteinExistence type="predicted"/>
<organism evidence="6 7">
    <name type="scientific">Pisum sativum</name>
    <name type="common">Garden pea</name>
    <name type="synonym">Lathyrus oleraceus</name>
    <dbReference type="NCBI Taxonomy" id="3888"/>
    <lineage>
        <taxon>Eukaryota</taxon>
        <taxon>Viridiplantae</taxon>
        <taxon>Streptophyta</taxon>
        <taxon>Embryophyta</taxon>
        <taxon>Tracheophyta</taxon>
        <taxon>Spermatophyta</taxon>
        <taxon>Magnoliopsida</taxon>
        <taxon>eudicotyledons</taxon>
        <taxon>Gunneridae</taxon>
        <taxon>Pentapetalae</taxon>
        <taxon>rosids</taxon>
        <taxon>fabids</taxon>
        <taxon>Fabales</taxon>
        <taxon>Fabaceae</taxon>
        <taxon>Papilionoideae</taxon>
        <taxon>50 kb inversion clade</taxon>
        <taxon>NPAAA clade</taxon>
        <taxon>Hologalegina</taxon>
        <taxon>IRL clade</taxon>
        <taxon>Fabeae</taxon>
        <taxon>Lathyrus</taxon>
    </lineage>
</organism>
<dbReference type="InterPro" id="IPR011989">
    <property type="entry name" value="ARM-like"/>
</dbReference>
<accession>A0A9D4WBW1</accession>
<dbReference type="GO" id="GO:0005634">
    <property type="term" value="C:nucleus"/>
    <property type="evidence" value="ECO:0007669"/>
    <property type="project" value="UniProtKB-SubCell"/>
</dbReference>
<gene>
    <name evidence="6" type="ORF">KIW84_065051</name>
</gene>
<dbReference type="AlphaFoldDB" id="A0A9D4WBW1"/>
<dbReference type="Gene3D" id="1.25.10.10">
    <property type="entry name" value="Leucine-rich Repeat Variant"/>
    <property type="match status" value="1"/>
</dbReference>
<evidence type="ECO:0000313" key="6">
    <source>
        <dbReference type="EMBL" id="KAI5399958.1"/>
    </source>
</evidence>
<dbReference type="EMBL" id="JAMSHJ010000006">
    <property type="protein sequence ID" value="KAI5399958.1"/>
    <property type="molecule type" value="Genomic_DNA"/>
</dbReference>
<dbReference type="Proteomes" id="UP001058974">
    <property type="component" value="Chromosome 6"/>
</dbReference>
<comment type="caution">
    <text evidence="6">The sequence shown here is derived from an EMBL/GenBank/DDBJ whole genome shotgun (WGS) entry which is preliminary data.</text>
</comment>
<dbReference type="GO" id="GO:0006606">
    <property type="term" value="P:protein import into nucleus"/>
    <property type="evidence" value="ECO:0007669"/>
    <property type="project" value="TreeGrafter"/>
</dbReference>
<dbReference type="Pfam" id="PF24138">
    <property type="entry name" value="TPR_TNPO3_IPO13_2nd"/>
    <property type="match status" value="1"/>
</dbReference>
<protein>
    <submittedName>
        <fullName evidence="6">Uncharacterized protein</fullName>
    </submittedName>
</protein>
<evidence type="ECO:0000256" key="2">
    <source>
        <dbReference type="ARBA" id="ARBA00022448"/>
    </source>
</evidence>
<keyword evidence="7" id="KW-1185">Reference proteome</keyword>
<evidence type="ECO:0000256" key="1">
    <source>
        <dbReference type="ARBA" id="ARBA00004123"/>
    </source>
</evidence>
<dbReference type="PANTHER" id="PTHR12363">
    <property type="entry name" value="TRANSPORTIN 3 AND IMPORTIN 13"/>
    <property type="match status" value="1"/>
</dbReference>
<dbReference type="GO" id="GO:0005737">
    <property type="term" value="C:cytoplasm"/>
    <property type="evidence" value="ECO:0007669"/>
    <property type="project" value="TreeGrafter"/>
</dbReference>
<evidence type="ECO:0000256" key="4">
    <source>
        <dbReference type="SAM" id="Coils"/>
    </source>
</evidence>
<evidence type="ECO:0000313" key="7">
    <source>
        <dbReference type="Proteomes" id="UP001058974"/>
    </source>
</evidence>
<dbReference type="Gramene" id="Psat06G0505100-T1">
    <property type="protein sequence ID" value="KAI5399958.1"/>
    <property type="gene ID" value="KIW84_065051"/>
</dbReference>